<keyword evidence="1" id="KW-0732">Signal</keyword>
<sequence>MQFFQTILLLGAAALAIAAPATTNDNTLVEKRCIADGASCTNDYTGCCSSLCDIAHDETATCLSA</sequence>
<keyword evidence="3" id="KW-1185">Reference proteome</keyword>
<organism evidence="2 3">
    <name type="scientific">Anthostomella pinea</name>
    <dbReference type="NCBI Taxonomy" id="933095"/>
    <lineage>
        <taxon>Eukaryota</taxon>
        <taxon>Fungi</taxon>
        <taxon>Dikarya</taxon>
        <taxon>Ascomycota</taxon>
        <taxon>Pezizomycotina</taxon>
        <taxon>Sordariomycetes</taxon>
        <taxon>Xylariomycetidae</taxon>
        <taxon>Xylariales</taxon>
        <taxon>Xylariaceae</taxon>
        <taxon>Anthostomella</taxon>
    </lineage>
</organism>
<feature type="chain" id="PRO_5042599652" evidence="1">
    <location>
        <begin position="19"/>
        <end position="65"/>
    </location>
</feature>
<accession>A0AAI8VL95</accession>
<proteinExistence type="predicted"/>
<dbReference type="AlphaFoldDB" id="A0AAI8VL95"/>
<comment type="caution">
    <text evidence="2">The sequence shown here is derived from an EMBL/GenBank/DDBJ whole genome shotgun (WGS) entry which is preliminary data.</text>
</comment>
<feature type="signal peptide" evidence="1">
    <location>
        <begin position="1"/>
        <end position="18"/>
    </location>
</feature>
<evidence type="ECO:0000313" key="3">
    <source>
        <dbReference type="Proteomes" id="UP001295740"/>
    </source>
</evidence>
<name>A0AAI8VL95_9PEZI</name>
<evidence type="ECO:0000256" key="1">
    <source>
        <dbReference type="SAM" id="SignalP"/>
    </source>
</evidence>
<dbReference type="Proteomes" id="UP001295740">
    <property type="component" value="Unassembled WGS sequence"/>
</dbReference>
<reference evidence="2" key="1">
    <citation type="submission" date="2023-10" db="EMBL/GenBank/DDBJ databases">
        <authorList>
            <person name="Hackl T."/>
        </authorList>
    </citation>
    <scope>NUCLEOTIDE SEQUENCE</scope>
</reference>
<protein>
    <submittedName>
        <fullName evidence="2">Uu.00g078280.m01.CDS01</fullName>
    </submittedName>
</protein>
<evidence type="ECO:0000313" key="2">
    <source>
        <dbReference type="EMBL" id="CAJ2506642.1"/>
    </source>
</evidence>
<gene>
    <name evidence="2" type="ORF">KHLLAP_LOCUS7110</name>
</gene>
<dbReference type="EMBL" id="CAUWAG010000010">
    <property type="protein sequence ID" value="CAJ2506642.1"/>
    <property type="molecule type" value="Genomic_DNA"/>
</dbReference>